<feature type="transmembrane region" description="Helical" evidence="7">
    <location>
        <begin position="84"/>
        <end position="110"/>
    </location>
</feature>
<comment type="subcellular location">
    <subcellularLocation>
        <location evidence="1">Cell membrane</location>
        <topology evidence="1">Multi-pass membrane protein</topology>
    </subcellularLocation>
</comment>
<dbReference type="CDD" id="cd13127">
    <property type="entry name" value="MATE_tuaB_like"/>
    <property type="match status" value="1"/>
</dbReference>
<evidence type="ECO:0000313" key="8">
    <source>
        <dbReference type="EMBL" id="UOM51446.1"/>
    </source>
</evidence>
<keyword evidence="9" id="KW-1185">Reference proteome</keyword>
<evidence type="ECO:0000256" key="7">
    <source>
        <dbReference type="SAM" id="Phobius"/>
    </source>
</evidence>
<evidence type="ECO:0000313" key="9">
    <source>
        <dbReference type="Proteomes" id="UP000829708"/>
    </source>
</evidence>
<feature type="transmembrane region" description="Helical" evidence="7">
    <location>
        <begin position="444"/>
        <end position="465"/>
    </location>
</feature>
<keyword evidence="6 7" id="KW-0472">Membrane</keyword>
<dbReference type="Pfam" id="PF13440">
    <property type="entry name" value="Polysacc_synt_3"/>
    <property type="match status" value="1"/>
</dbReference>
<feature type="transmembrane region" description="Helical" evidence="7">
    <location>
        <begin position="48"/>
        <end position="72"/>
    </location>
</feature>
<evidence type="ECO:0000256" key="5">
    <source>
        <dbReference type="ARBA" id="ARBA00022989"/>
    </source>
</evidence>
<evidence type="ECO:0000256" key="4">
    <source>
        <dbReference type="ARBA" id="ARBA00022692"/>
    </source>
</evidence>
<gene>
    <name evidence="8" type="ORF">MUG09_01495</name>
</gene>
<dbReference type="InterPro" id="IPR050833">
    <property type="entry name" value="Poly_Biosynth_Transport"/>
</dbReference>
<evidence type="ECO:0000256" key="2">
    <source>
        <dbReference type="ARBA" id="ARBA00007430"/>
    </source>
</evidence>
<keyword evidence="4 7" id="KW-0812">Transmembrane</keyword>
<reference evidence="9" key="1">
    <citation type="journal article" date="2024" name="J Bioinform Genom">
        <title>Complete genome sequence of the type strain bacterium Sphaerochaeta associata GLS2t (VKM B-2742)t.</title>
        <authorList>
            <person name="Troshina O.Y."/>
            <person name="Tepeeva A.N."/>
            <person name="Arzamasceva V.O."/>
            <person name="Whitman W.B."/>
            <person name="Varghese N."/>
            <person name="Shapiro N."/>
            <person name="Woyke T."/>
            <person name="Kripides N.C."/>
            <person name="Vasilenko O.V."/>
        </authorList>
    </citation>
    <scope>NUCLEOTIDE SEQUENCE [LARGE SCALE GENOMIC DNA]</scope>
    <source>
        <strain evidence="9">GLS2T</strain>
    </source>
</reference>
<feature type="transmembrane region" description="Helical" evidence="7">
    <location>
        <begin position="368"/>
        <end position="399"/>
    </location>
</feature>
<dbReference type="PANTHER" id="PTHR30250:SF10">
    <property type="entry name" value="LIPOPOLYSACCHARIDE BIOSYNTHESIS PROTEIN WZXC"/>
    <property type="match status" value="1"/>
</dbReference>
<feature type="transmembrane region" description="Helical" evidence="7">
    <location>
        <begin position="419"/>
        <end position="437"/>
    </location>
</feature>
<dbReference type="Proteomes" id="UP000829708">
    <property type="component" value="Chromosome"/>
</dbReference>
<accession>A0ABY4DBE2</accession>
<keyword evidence="5 7" id="KW-1133">Transmembrane helix</keyword>
<proteinExistence type="inferred from homology"/>
<feature type="transmembrane region" description="Helical" evidence="7">
    <location>
        <begin position="293"/>
        <end position="317"/>
    </location>
</feature>
<evidence type="ECO:0000256" key="3">
    <source>
        <dbReference type="ARBA" id="ARBA00022475"/>
    </source>
</evidence>
<evidence type="ECO:0000256" key="6">
    <source>
        <dbReference type="ARBA" id="ARBA00023136"/>
    </source>
</evidence>
<protein>
    <submittedName>
        <fullName evidence="8">Lipopolysaccharide biosynthesis protein</fullName>
    </submittedName>
</protein>
<dbReference type="RefSeq" id="WP_244772812.1">
    <property type="nucleotide sequence ID" value="NZ_CP094929.1"/>
</dbReference>
<feature type="transmembrane region" description="Helical" evidence="7">
    <location>
        <begin position="116"/>
        <end position="136"/>
    </location>
</feature>
<organism evidence="8 9">
    <name type="scientific">Sphaerochaeta associata</name>
    <dbReference type="NCBI Taxonomy" id="1129264"/>
    <lineage>
        <taxon>Bacteria</taxon>
        <taxon>Pseudomonadati</taxon>
        <taxon>Spirochaetota</taxon>
        <taxon>Spirochaetia</taxon>
        <taxon>Spirochaetales</taxon>
        <taxon>Sphaerochaetaceae</taxon>
        <taxon>Sphaerochaeta</taxon>
    </lineage>
</organism>
<feature type="transmembrane region" description="Helical" evidence="7">
    <location>
        <begin position="174"/>
        <end position="196"/>
    </location>
</feature>
<keyword evidence="3" id="KW-1003">Cell membrane</keyword>
<feature type="transmembrane region" description="Helical" evidence="7">
    <location>
        <begin position="329"/>
        <end position="347"/>
    </location>
</feature>
<dbReference type="EMBL" id="CP094929">
    <property type="protein sequence ID" value="UOM51446.1"/>
    <property type="molecule type" value="Genomic_DNA"/>
</dbReference>
<name>A0ABY4DBE2_9SPIR</name>
<dbReference type="PANTHER" id="PTHR30250">
    <property type="entry name" value="PST FAMILY PREDICTED COLANIC ACID TRANSPORTER"/>
    <property type="match status" value="1"/>
</dbReference>
<evidence type="ECO:0000256" key="1">
    <source>
        <dbReference type="ARBA" id="ARBA00004651"/>
    </source>
</evidence>
<comment type="similarity">
    <text evidence="2">Belongs to the polysaccharide synthase family.</text>
</comment>
<sequence>MNKNPNSINNSIIGGLLWKLLERFGTQGLQFIIQIILARLLLPSDYGILALVVIFITIANVFVQSGLSTSLIQKKVVDQVDYSSVFYVSLGIAGILYIILFLVAPFIGAFYENDSLALVLRVLALTLFPGAFNSIQNAIVSRTMQFKRLFYSSVGAGIVSGIIGIYLAYHGFGIWALVWQQLINQINITLILWFTVKWRPTLQFSLERVKVLFSFGWKLLVSSLIDTTYRDLRSLIIGKVYTPAMLGYYNRGQQFPQLIISNINGSIQSVMLPALAAQQDYADRVKSMMRRSIVTSCFIVFPMMVGLAVVAEPLVLLLLTEKWLPSVPFIQIFCFSYALWPIHTANLQAINAMGRSDIFLKLEIIKKILGLSILAVALPFGVYVLALSGVMSGIISSFINAYPNKKLLNYGYGEQIKDILPSLFLSLVMGVIVYLLLFLGLSPLITMLLQIGVGTIVYVGLALLFKLECFTYLVQTLLSLVKGKHNS</sequence>
<feature type="transmembrane region" description="Helical" evidence="7">
    <location>
        <begin position="148"/>
        <end position="168"/>
    </location>
</feature>